<accession>A0A7S3XD68</accession>
<dbReference type="InterPro" id="IPR050678">
    <property type="entry name" value="DNA_Partitioning_ATPase"/>
</dbReference>
<dbReference type="InterPro" id="IPR027417">
    <property type="entry name" value="P-loop_NTPase"/>
</dbReference>
<sequence length="473" mass="52983">MTKILVVYNFKGGVGKTTTTINLASALAWVGKKVLIVDADPQANVTDFFNIEAANDGLQQRNEEFLASILSAEFLEDMQASMQTLQSFLRPIDNIAVQLSPRIREFVNRTGEDKLLTDLTLPLAEALQRVAQGIFTPTQDEALPGKSNLPCPHESSKASREGCTVTLDNLPRKQSGNEHFYQENFLHSANRLQTIWQKLERLLAMDFEAIRVPAMDETDSSCLDMMSVSFLCSVNPAVYSKQGARSNDVQGSLFLMPGSPDGSTVEKLERTLYDAGHGDMGHGFGAFMGSFRRLLLNIAEHKGLDYIVIDVGPNIGMVNQWIVNSADYLLPPCFPDSFSFQSLRELITRILPRFQDAQERWHLKGEPPLDPNSENLWLPRRFSTAFRFNPVTKLLPALVSNYGVFQGRQICLSPARYIRRIRDLLDCADHYPEVVLERIVPYEKEGHPIATRTMCFHGFVKGLDSALIVAQIV</sequence>
<dbReference type="PANTHER" id="PTHR13696">
    <property type="entry name" value="P-LOOP CONTAINING NUCLEOSIDE TRIPHOSPHATE HYDROLASE"/>
    <property type="match status" value="1"/>
</dbReference>
<gene>
    <name evidence="3" type="ORF">PSAL00342_LOCUS4315</name>
</gene>
<feature type="domain" description="AAA" evidence="2">
    <location>
        <begin position="2"/>
        <end position="70"/>
    </location>
</feature>
<feature type="region of interest" description="Disordered" evidence="1">
    <location>
        <begin position="139"/>
        <end position="162"/>
    </location>
</feature>
<dbReference type="Gene3D" id="3.40.50.300">
    <property type="entry name" value="P-loop containing nucleotide triphosphate hydrolases"/>
    <property type="match status" value="2"/>
</dbReference>
<dbReference type="InterPro" id="IPR025669">
    <property type="entry name" value="AAA_dom"/>
</dbReference>
<evidence type="ECO:0000259" key="2">
    <source>
        <dbReference type="Pfam" id="PF13614"/>
    </source>
</evidence>
<dbReference type="Pfam" id="PF13614">
    <property type="entry name" value="AAA_31"/>
    <property type="match status" value="1"/>
</dbReference>
<dbReference type="PANTHER" id="PTHR13696:SF52">
    <property type="entry name" value="PARA FAMILY PROTEIN CT_582"/>
    <property type="match status" value="1"/>
</dbReference>
<dbReference type="SUPFAM" id="SSF52540">
    <property type="entry name" value="P-loop containing nucleoside triphosphate hydrolases"/>
    <property type="match status" value="2"/>
</dbReference>
<dbReference type="AlphaFoldDB" id="A0A7S3XD68"/>
<protein>
    <recommendedName>
        <fullName evidence="2">AAA domain-containing protein</fullName>
    </recommendedName>
</protein>
<evidence type="ECO:0000256" key="1">
    <source>
        <dbReference type="SAM" id="MobiDB-lite"/>
    </source>
</evidence>
<reference evidence="3" key="1">
    <citation type="submission" date="2021-01" db="EMBL/GenBank/DDBJ databases">
        <authorList>
            <person name="Corre E."/>
            <person name="Pelletier E."/>
            <person name="Niang G."/>
            <person name="Scheremetjew M."/>
            <person name="Finn R."/>
            <person name="Kale V."/>
            <person name="Holt S."/>
            <person name="Cochrane G."/>
            <person name="Meng A."/>
            <person name="Brown T."/>
            <person name="Cohen L."/>
        </authorList>
    </citation>
    <scope>NUCLEOTIDE SEQUENCE</scope>
    <source>
        <strain evidence="3">CCMP1897</strain>
    </source>
</reference>
<name>A0A7S3XD68_9CHLO</name>
<organism evidence="3">
    <name type="scientific">Picocystis salinarum</name>
    <dbReference type="NCBI Taxonomy" id="88271"/>
    <lineage>
        <taxon>Eukaryota</taxon>
        <taxon>Viridiplantae</taxon>
        <taxon>Chlorophyta</taxon>
        <taxon>Picocystophyceae</taxon>
        <taxon>Picocystales</taxon>
        <taxon>Picocystaceae</taxon>
        <taxon>Picocystis</taxon>
    </lineage>
</organism>
<dbReference type="EMBL" id="HBIS01004738">
    <property type="protein sequence ID" value="CAE0610480.1"/>
    <property type="molecule type" value="Transcribed_RNA"/>
</dbReference>
<evidence type="ECO:0000313" key="3">
    <source>
        <dbReference type="EMBL" id="CAE0610480.1"/>
    </source>
</evidence>
<proteinExistence type="predicted"/>
<dbReference type="CDD" id="cd02042">
    <property type="entry name" value="ParAB_family"/>
    <property type="match status" value="1"/>
</dbReference>